<dbReference type="InterPro" id="IPR002933">
    <property type="entry name" value="Peptidase_M20"/>
</dbReference>
<dbReference type="InterPro" id="IPR010964">
    <property type="entry name" value="M20A_pepV-rel"/>
</dbReference>
<keyword evidence="5" id="KW-0378">Hydrolase</keyword>
<dbReference type="Gene3D" id="3.30.70.360">
    <property type="match status" value="2"/>
</dbReference>
<dbReference type="InterPro" id="IPR050072">
    <property type="entry name" value="Peptidase_M20A"/>
</dbReference>
<evidence type="ECO:0000256" key="6">
    <source>
        <dbReference type="ARBA" id="ARBA00022833"/>
    </source>
</evidence>
<dbReference type="GO" id="GO:0008270">
    <property type="term" value="F:zinc ion binding"/>
    <property type="evidence" value="ECO:0007669"/>
    <property type="project" value="InterPro"/>
</dbReference>
<accession>A0A494YDD3</accession>
<name>A0A494YDD3_9BACL</name>
<dbReference type="GO" id="GO:0016805">
    <property type="term" value="F:dipeptidase activity"/>
    <property type="evidence" value="ECO:0007669"/>
    <property type="project" value="UniProtKB-KW"/>
</dbReference>
<dbReference type="SUPFAM" id="SSF53187">
    <property type="entry name" value="Zn-dependent exopeptidases"/>
    <property type="match status" value="1"/>
</dbReference>
<sequence>MMIGEAIRQYEEEIVEQLRRLIRIRSVSSDPAPGQPFGRGVDEALRYMLDLGSSMGFKVRNVDGYAGHVEYGDGDELAAIVVHLDTVPEGEGWSSPPFAADVRDGIIYGRGASDNKGPAVVALYALKALKDLGIQPDRKLRVIFGTNEETGMTDLDYYFERERIPDYAFTPDAGYPIVNAEKGSYDLRLTSARGEHFGGEPSRAFDIVSFEGGSAPNVVPEQCIVRLKPGEPIERQASLIGQKLESHPYISVGSLEGPILELKALGFSAHGATPNEGVNAISRMIAFLADLLGEFPESESLLRFLNEAIGFETTGESLGVACQHPVHGQLTVNLAQIAINDKTLEAVINIRYPVVARGEDVLSDISKKAGLYQVGVEVIKHLPSVLVDPGDPLIAKLGRAYEAVTGEPARLLSISGGTYAKKLRNRGVAFGAGVGGRAHQSDEFAPIADLMDHGVICLQAIYELSL</sequence>
<keyword evidence="10" id="KW-1185">Reference proteome</keyword>
<evidence type="ECO:0000313" key="9">
    <source>
        <dbReference type="EMBL" id="RKP58291.1"/>
    </source>
</evidence>
<evidence type="ECO:0000313" key="10">
    <source>
        <dbReference type="Proteomes" id="UP000282076"/>
    </source>
</evidence>
<keyword evidence="8" id="KW-0482">Metalloprotease</keyword>
<protein>
    <submittedName>
        <fullName evidence="9">M20 family peptidase</fullName>
    </submittedName>
</protein>
<dbReference type="Gene3D" id="3.40.630.10">
    <property type="entry name" value="Zn peptidases"/>
    <property type="match status" value="1"/>
</dbReference>
<evidence type="ECO:0000256" key="7">
    <source>
        <dbReference type="ARBA" id="ARBA00022997"/>
    </source>
</evidence>
<organism evidence="9 10">
    <name type="scientific">Cohnella endophytica</name>
    <dbReference type="NCBI Taxonomy" id="2419778"/>
    <lineage>
        <taxon>Bacteria</taxon>
        <taxon>Bacillati</taxon>
        <taxon>Bacillota</taxon>
        <taxon>Bacilli</taxon>
        <taxon>Bacillales</taxon>
        <taxon>Paenibacillaceae</taxon>
        <taxon>Cohnella</taxon>
    </lineage>
</organism>
<dbReference type="OrthoDB" id="9761532at2"/>
<keyword evidence="7" id="KW-0224">Dipeptidase</keyword>
<proteinExistence type="inferred from homology"/>
<keyword evidence="3" id="KW-0645">Protease</keyword>
<dbReference type="PANTHER" id="PTHR43808">
    <property type="entry name" value="ACETYLORNITHINE DEACETYLASE"/>
    <property type="match status" value="1"/>
</dbReference>
<reference evidence="9 10" key="1">
    <citation type="submission" date="2018-10" db="EMBL/GenBank/DDBJ databases">
        <title>Cohnella sp. M2MS4P-1, whole genome shotgun sequence.</title>
        <authorList>
            <person name="Tuo L."/>
        </authorList>
    </citation>
    <scope>NUCLEOTIDE SEQUENCE [LARGE SCALE GENOMIC DNA]</scope>
    <source>
        <strain evidence="9 10">M2MS4P-1</strain>
    </source>
</reference>
<dbReference type="NCBIfam" id="TIGR01887">
    <property type="entry name" value="dipeptidaselike"/>
    <property type="match status" value="1"/>
</dbReference>
<dbReference type="GO" id="GO:0008777">
    <property type="term" value="F:acetylornithine deacetylase activity"/>
    <property type="evidence" value="ECO:0007669"/>
    <property type="project" value="TreeGrafter"/>
</dbReference>
<keyword evidence="4" id="KW-0479">Metal-binding</keyword>
<evidence type="ECO:0000256" key="8">
    <source>
        <dbReference type="ARBA" id="ARBA00023049"/>
    </source>
</evidence>
<evidence type="ECO:0000256" key="1">
    <source>
        <dbReference type="ARBA" id="ARBA00001947"/>
    </source>
</evidence>
<evidence type="ECO:0000256" key="2">
    <source>
        <dbReference type="ARBA" id="ARBA00006247"/>
    </source>
</evidence>
<dbReference type="InterPro" id="IPR001261">
    <property type="entry name" value="ArgE/DapE_CS"/>
</dbReference>
<dbReference type="SUPFAM" id="SSF55031">
    <property type="entry name" value="Bacterial exopeptidase dimerisation domain"/>
    <property type="match status" value="1"/>
</dbReference>
<evidence type="ECO:0000256" key="3">
    <source>
        <dbReference type="ARBA" id="ARBA00022670"/>
    </source>
</evidence>
<evidence type="ECO:0000256" key="5">
    <source>
        <dbReference type="ARBA" id="ARBA00022801"/>
    </source>
</evidence>
<evidence type="ECO:0000256" key="4">
    <source>
        <dbReference type="ARBA" id="ARBA00022723"/>
    </source>
</evidence>
<dbReference type="GO" id="GO:0006526">
    <property type="term" value="P:L-arginine biosynthetic process"/>
    <property type="evidence" value="ECO:0007669"/>
    <property type="project" value="TreeGrafter"/>
</dbReference>
<dbReference type="PANTHER" id="PTHR43808:SF31">
    <property type="entry name" value="N-ACETYL-L-CITRULLINE DEACETYLASE"/>
    <property type="match status" value="1"/>
</dbReference>
<dbReference type="EMBL" id="RBZM01000001">
    <property type="protein sequence ID" value="RKP58291.1"/>
    <property type="molecule type" value="Genomic_DNA"/>
</dbReference>
<dbReference type="PROSITE" id="PS00759">
    <property type="entry name" value="ARGE_DAPE_CPG2_2"/>
    <property type="match status" value="1"/>
</dbReference>
<keyword evidence="6" id="KW-0862">Zinc</keyword>
<dbReference type="AlphaFoldDB" id="A0A494YDD3"/>
<dbReference type="Proteomes" id="UP000282076">
    <property type="component" value="Unassembled WGS sequence"/>
</dbReference>
<dbReference type="RefSeq" id="WP_120974252.1">
    <property type="nucleotide sequence ID" value="NZ_RBZM01000001.1"/>
</dbReference>
<dbReference type="Pfam" id="PF01546">
    <property type="entry name" value="Peptidase_M20"/>
    <property type="match status" value="1"/>
</dbReference>
<dbReference type="GO" id="GO:0008237">
    <property type="term" value="F:metallopeptidase activity"/>
    <property type="evidence" value="ECO:0007669"/>
    <property type="project" value="UniProtKB-KW"/>
</dbReference>
<gene>
    <name evidence="9" type="ORF">D7Z26_01990</name>
</gene>
<comment type="caution">
    <text evidence="9">The sequence shown here is derived from an EMBL/GenBank/DDBJ whole genome shotgun (WGS) entry which is preliminary data.</text>
</comment>
<dbReference type="GO" id="GO:0006508">
    <property type="term" value="P:proteolysis"/>
    <property type="evidence" value="ECO:0007669"/>
    <property type="project" value="UniProtKB-KW"/>
</dbReference>
<comment type="similarity">
    <text evidence="2">Belongs to the peptidase M20A family.</text>
</comment>
<comment type="cofactor">
    <cofactor evidence="1">
        <name>Zn(2+)</name>
        <dbReference type="ChEBI" id="CHEBI:29105"/>
    </cofactor>
</comment>
<dbReference type="InterPro" id="IPR036264">
    <property type="entry name" value="Bact_exopeptidase_dim_dom"/>
</dbReference>